<keyword evidence="1" id="KW-0472">Membrane</keyword>
<dbReference type="SMART" id="SM00567">
    <property type="entry name" value="EZ_HEAT"/>
    <property type="match status" value="3"/>
</dbReference>
<name>A0ABR5N9U3_BRECH</name>
<protein>
    <recommendedName>
        <fullName evidence="4">HEAT repeat domain-containing protein</fullName>
    </recommendedName>
</protein>
<reference evidence="2 3" key="1">
    <citation type="submission" date="2015-09" db="EMBL/GenBank/DDBJ databases">
        <title>Genome sequencing project for genomic taxonomy and phylogenomics of Bacillus-like bacteria.</title>
        <authorList>
            <person name="Liu B."/>
            <person name="Wang J."/>
            <person name="Zhu Y."/>
            <person name="Liu G."/>
            <person name="Chen Q."/>
            <person name="Chen Z."/>
            <person name="Lan J."/>
            <person name="Che J."/>
            <person name="Ge C."/>
            <person name="Shi H."/>
            <person name="Pan Z."/>
            <person name="Liu X."/>
        </authorList>
    </citation>
    <scope>NUCLEOTIDE SEQUENCE [LARGE SCALE GENOMIC DNA]</scope>
    <source>
        <strain evidence="2 3">DSM 8552</strain>
    </source>
</reference>
<dbReference type="SUPFAM" id="SSF48371">
    <property type="entry name" value="ARM repeat"/>
    <property type="match status" value="1"/>
</dbReference>
<evidence type="ECO:0000313" key="2">
    <source>
        <dbReference type="EMBL" id="KQL48328.1"/>
    </source>
</evidence>
<gene>
    <name evidence="2" type="ORF">AN963_00450</name>
</gene>
<dbReference type="Gene3D" id="1.25.10.10">
    <property type="entry name" value="Leucine-rich Repeat Variant"/>
    <property type="match status" value="1"/>
</dbReference>
<dbReference type="EMBL" id="LJJB01000007">
    <property type="protein sequence ID" value="KQL48328.1"/>
    <property type="molecule type" value="Genomic_DNA"/>
</dbReference>
<keyword evidence="3" id="KW-1185">Reference proteome</keyword>
<keyword evidence="1" id="KW-1133">Transmembrane helix</keyword>
<dbReference type="Proteomes" id="UP000051063">
    <property type="component" value="Unassembled WGS sequence"/>
</dbReference>
<dbReference type="InterPro" id="IPR004155">
    <property type="entry name" value="PBS_lyase_HEAT"/>
</dbReference>
<comment type="caution">
    <text evidence="2">The sequence shown here is derived from an EMBL/GenBank/DDBJ whole genome shotgun (WGS) entry which is preliminary data.</text>
</comment>
<evidence type="ECO:0000313" key="3">
    <source>
        <dbReference type="Proteomes" id="UP000051063"/>
    </source>
</evidence>
<accession>A0ABR5N9U3</accession>
<evidence type="ECO:0008006" key="4">
    <source>
        <dbReference type="Google" id="ProtNLM"/>
    </source>
</evidence>
<dbReference type="InterPro" id="IPR016024">
    <property type="entry name" value="ARM-type_fold"/>
</dbReference>
<dbReference type="InterPro" id="IPR011989">
    <property type="entry name" value="ARM-like"/>
</dbReference>
<dbReference type="Pfam" id="PF13646">
    <property type="entry name" value="HEAT_2"/>
    <property type="match status" value="1"/>
</dbReference>
<organism evidence="2 3">
    <name type="scientific">Brevibacillus choshinensis</name>
    <dbReference type="NCBI Taxonomy" id="54911"/>
    <lineage>
        <taxon>Bacteria</taxon>
        <taxon>Bacillati</taxon>
        <taxon>Bacillota</taxon>
        <taxon>Bacilli</taxon>
        <taxon>Bacillales</taxon>
        <taxon>Paenibacillaceae</taxon>
        <taxon>Brevibacillus</taxon>
    </lineage>
</organism>
<feature type="transmembrane region" description="Helical" evidence="1">
    <location>
        <begin position="12"/>
        <end position="31"/>
    </location>
</feature>
<sequence length="386" mass="44277">MQTPLETAYVFLYVLSGVTVLGLLVLFGLKLRNIAAEKRTKLCLEKYQDYFVYLQAHGEEEERLRTPYGEVTLQEKKIIQKKLFELMERFTGVHRQKLAWLCEDLGLVDLDLKRLGGSWKWTRVDAAYNLGVMRSQRAVPGLLQLLEKLDYDPSLFIVARAVAKCARNGNDLDEMVRQLVKHRKNFHPLIVDILSESEVDTGPLYVAFLQEADTDLVEIGLIGLSVNNQSNLEPYLHKLVHAKEKEVRIKAVKLMCKDSRLLTDKRVREFFAHQDWEIRAAVAKSIGTLGLAVHIPLLKKAVVDSNWWVCHHSARSLAQLNIEGFQALCEILQEGRFGNHVQLAHQVVQEELAKGKQKLDDQEKQLQYNQKLHLYQSSRRKTISTA</sequence>
<keyword evidence="1" id="KW-0812">Transmembrane</keyword>
<dbReference type="RefSeq" id="WP_055742607.1">
    <property type="nucleotide sequence ID" value="NZ_LJJB01000007.1"/>
</dbReference>
<evidence type="ECO:0000256" key="1">
    <source>
        <dbReference type="SAM" id="Phobius"/>
    </source>
</evidence>
<proteinExistence type="predicted"/>